<keyword evidence="3" id="KW-0548">Nucleotidyltransferase</keyword>
<gene>
    <name evidence="3" type="ORF">SAMN05216189_10718</name>
    <name evidence="4" type="ORF">SAMN06295949_1368</name>
</gene>
<name>A0A239N2X5_9PSED</name>
<reference evidence="3 6" key="1">
    <citation type="submission" date="2016-10" db="EMBL/GenBank/DDBJ databases">
        <authorList>
            <person name="de Groot N.N."/>
        </authorList>
    </citation>
    <scope>NUCLEOTIDE SEQUENCE [LARGE SCALE GENOMIC DNA]</scope>
    <source>
        <strain evidence="3 6">CCM 7361</strain>
    </source>
</reference>
<dbReference type="EMBL" id="FZPC01000036">
    <property type="protein sequence ID" value="SNT49306.1"/>
    <property type="molecule type" value="Genomic_DNA"/>
</dbReference>
<dbReference type="SUPFAM" id="SSF56672">
    <property type="entry name" value="DNA/RNA polymerases"/>
    <property type="match status" value="1"/>
</dbReference>
<keyword evidence="3" id="KW-0695">RNA-directed DNA polymerase</keyword>
<dbReference type="RefSeq" id="WP_089394242.1">
    <property type="nucleotide sequence ID" value="NZ_FNEC01000071.1"/>
</dbReference>
<reference evidence="4 5" key="2">
    <citation type="submission" date="2017-06" db="EMBL/GenBank/DDBJ databases">
        <authorList>
            <person name="Varghese N."/>
            <person name="Submissions S."/>
        </authorList>
    </citation>
    <scope>NUCLEOTIDE SEQUENCE [LARGE SCALE GENOMIC DNA]</scope>
    <source>
        <strain evidence="4 5">RLD-1</strain>
    </source>
</reference>
<comment type="similarity">
    <text evidence="1">Belongs to the bacterial reverse transcriptase family.</text>
</comment>
<evidence type="ECO:0000313" key="5">
    <source>
        <dbReference type="Proteomes" id="UP000198309"/>
    </source>
</evidence>
<dbReference type="Proteomes" id="UP000199693">
    <property type="component" value="Unassembled WGS sequence"/>
</dbReference>
<evidence type="ECO:0000313" key="6">
    <source>
        <dbReference type="Proteomes" id="UP000199693"/>
    </source>
</evidence>
<keyword evidence="5" id="KW-1185">Reference proteome</keyword>
<proteinExistence type="inferred from homology"/>
<accession>A0A239N2X5</accession>
<dbReference type="PANTHER" id="PTHR34047">
    <property type="entry name" value="NUCLEAR INTRON MATURASE 1, MITOCHONDRIAL-RELATED"/>
    <property type="match status" value="1"/>
</dbReference>
<evidence type="ECO:0000259" key="2">
    <source>
        <dbReference type="PROSITE" id="PS50878"/>
    </source>
</evidence>
<dbReference type="EMBL" id="FNEC01000071">
    <property type="protein sequence ID" value="SDL11056.1"/>
    <property type="molecule type" value="Genomic_DNA"/>
</dbReference>
<dbReference type="Pfam" id="PF00078">
    <property type="entry name" value="RVT_1"/>
    <property type="match status" value="1"/>
</dbReference>
<dbReference type="GO" id="GO:0003964">
    <property type="term" value="F:RNA-directed DNA polymerase activity"/>
    <property type="evidence" value="ECO:0007669"/>
    <property type="project" value="UniProtKB-KW"/>
</dbReference>
<dbReference type="PROSITE" id="PS50878">
    <property type="entry name" value="RT_POL"/>
    <property type="match status" value="1"/>
</dbReference>
<evidence type="ECO:0000313" key="3">
    <source>
        <dbReference type="EMBL" id="SDL11056.1"/>
    </source>
</evidence>
<organism evidence="3 6">
    <name type="scientific">Pseudomonas delhiensis</name>
    <dbReference type="NCBI Taxonomy" id="366289"/>
    <lineage>
        <taxon>Bacteria</taxon>
        <taxon>Pseudomonadati</taxon>
        <taxon>Pseudomonadota</taxon>
        <taxon>Gammaproteobacteria</taxon>
        <taxon>Pseudomonadales</taxon>
        <taxon>Pseudomonadaceae</taxon>
        <taxon>Pseudomonas</taxon>
    </lineage>
</organism>
<sequence length="415" mass="48457">MTGAQEPEDVYTKHLRLARQARNHPDRAFTSLAQHIDLAWLHEAYRRTRKQGATGIDGQSAKDYARHLEANLQGLLERAKSGTYQAPAVRRVHIPKGDGKSTRPIGISTFEDKLLQRAVAMVLEPLYEQDFHPDSYGFRPGRSAHQALEVLYQRLRTMGGGWVLELDIRSYFDTIDHALLREFVQRRVKDGVLNRLIGKWLKAGVMEHGQWQRMEAGSPQGGVISPLLANLYLHHVLDVWFEREVKPRLVGSSFMLRYADDAVLVFANERDARRVMEVLPKRFGRFGLELHPEKTRLVGFKPGIPGRGRSFDLLGFTHYWGRSKSVCWTIYRKTAKDRFRRMLRQISRWCRANRHQFVRDQHVQLVRKLRGHFAYFGIRGNYRSLGVLRFRVERIWIKWLSRRSQRGRLNWEKAA</sequence>
<keyword evidence="3" id="KW-0808">Transferase</keyword>
<dbReference type="InterPro" id="IPR000477">
    <property type="entry name" value="RT_dom"/>
</dbReference>
<dbReference type="CDD" id="cd01651">
    <property type="entry name" value="RT_G2_intron"/>
    <property type="match status" value="1"/>
</dbReference>
<dbReference type="InterPro" id="IPR030931">
    <property type="entry name" value="Group_II_RT_mat"/>
</dbReference>
<dbReference type="NCBIfam" id="TIGR04416">
    <property type="entry name" value="group_II_RT_mat"/>
    <property type="match status" value="1"/>
</dbReference>
<evidence type="ECO:0000313" key="4">
    <source>
        <dbReference type="EMBL" id="SNT49306.1"/>
    </source>
</evidence>
<dbReference type="PANTHER" id="PTHR34047:SF8">
    <property type="entry name" value="PROTEIN YKFC"/>
    <property type="match status" value="1"/>
</dbReference>
<protein>
    <submittedName>
        <fullName evidence="3">Group II intron reverse transcriptase/maturase</fullName>
    </submittedName>
</protein>
<dbReference type="InterPro" id="IPR051083">
    <property type="entry name" value="GrpII_Intron_Splice-Mob/Def"/>
</dbReference>
<dbReference type="InterPro" id="IPR043502">
    <property type="entry name" value="DNA/RNA_pol_sf"/>
</dbReference>
<evidence type="ECO:0000256" key="1">
    <source>
        <dbReference type="ARBA" id="ARBA00034120"/>
    </source>
</evidence>
<dbReference type="Proteomes" id="UP000198309">
    <property type="component" value="Unassembled WGS sequence"/>
</dbReference>
<dbReference type="AlphaFoldDB" id="A0A239N2X5"/>
<feature type="domain" description="Reverse transcriptase" evidence="2">
    <location>
        <begin position="75"/>
        <end position="318"/>
    </location>
</feature>